<dbReference type="EMBL" id="LFNT01000031">
    <property type="protein sequence ID" value="KMS71878.1"/>
    <property type="molecule type" value="Genomic_DNA"/>
</dbReference>
<protein>
    <recommendedName>
        <fullName evidence="3">YbdD/YjiX family protein</fullName>
    </recommendedName>
</protein>
<evidence type="ECO:0000313" key="1">
    <source>
        <dbReference type="EMBL" id="KMS71878.1"/>
    </source>
</evidence>
<dbReference type="InterPro" id="IPR007423">
    <property type="entry name" value="Sel_put"/>
</dbReference>
<accession>A0A0J7Z9Q0</accession>
<dbReference type="AlphaFoldDB" id="A0A0J7Z9Q0"/>
<name>A0A0J7Z9Q0_STRVR</name>
<evidence type="ECO:0000313" key="2">
    <source>
        <dbReference type="Proteomes" id="UP000037432"/>
    </source>
</evidence>
<dbReference type="Proteomes" id="UP000037432">
    <property type="component" value="Unassembled WGS sequence"/>
</dbReference>
<reference evidence="1 2" key="1">
    <citation type="submission" date="2015-06" db="EMBL/GenBank/DDBJ databases">
        <authorList>
            <person name="Ju K.-S."/>
            <person name="Doroghazi J.R."/>
            <person name="Metcalf W.W."/>
        </authorList>
    </citation>
    <scope>NUCLEOTIDE SEQUENCE [LARGE SCALE GENOMIC DNA]</scope>
    <source>
        <strain evidence="1 2">NRRL 3414</strain>
    </source>
</reference>
<evidence type="ECO:0008006" key="3">
    <source>
        <dbReference type="Google" id="ProtNLM"/>
    </source>
</evidence>
<gene>
    <name evidence="1" type="ORF">ACM01_24975</name>
</gene>
<organism evidence="1 2">
    <name type="scientific">Streptomyces viridochromogenes</name>
    <dbReference type="NCBI Taxonomy" id="1938"/>
    <lineage>
        <taxon>Bacteria</taxon>
        <taxon>Bacillati</taxon>
        <taxon>Actinomycetota</taxon>
        <taxon>Actinomycetes</taxon>
        <taxon>Kitasatosporales</taxon>
        <taxon>Streptomycetaceae</taxon>
        <taxon>Streptomyces</taxon>
    </lineage>
</organism>
<dbReference type="PATRIC" id="fig|1938.3.peg.4316"/>
<comment type="caution">
    <text evidence="1">The sequence shown here is derived from an EMBL/GenBank/DDBJ whole genome shotgun (WGS) entry which is preliminary data.</text>
</comment>
<dbReference type="Pfam" id="PF04328">
    <property type="entry name" value="Sel_put"/>
    <property type="match status" value="1"/>
</dbReference>
<dbReference type="RefSeq" id="WP_048583594.1">
    <property type="nucleotide sequence ID" value="NZ_LFNT01000031.1"/>
</dbReference>
<proteinExistence type="predicted"/>
<sequence length="63" mass="7705">MRTVRRVLGAVRWYARELTGEAGYDRYCERHRRHHPHAPVPTRREYEVLRTLRREGRPESRCC</sequence>